<sequence length="249" mass="26038">MRVLHFVLAIVTVSVSIYNGVSIAARTALKSDSKDYFALRGNIANAETDSEERKGGVGGGRGGRGGRGGGQGRVYRPVAGGHGGHEGHEEEIVVDLPPGVHVGPVFGGPHGGHYTDLALVKSGQKVLSINLRAGERVDAIYLTILNPSGEETILFHGGHGGTLKTPLVLGKGEYITGMEAHEGKHNKRTRIQYVKFITNLGNSIEGGTQTKKIGTDTAPNGCQLGGFVGRSGNELDQVSAIWTSIQPAA</sequence>
<dbReference type="EMBL" id="ANJA01001916">
    <property type="protein sequence ID" value="ETO73339.1"/>
    <property type="molecule type" value="Genomic_DNA"/>
</dbReference>
<dbReference type="SUPFAM" id="SSF51101">
    <property type="entry name" value="Mannose-binding lectins"/>
    <property type="match status" value="1"/>
</dbReference>
<evidence type="ECO:0000313" key="3">
    <source>
        <dbReference type="EMBL" id="ETO73339.1"/>
    </source>
</evidence>
<feature type="region of interest" description="Disordered" evidence="1">
    <location>
        <begin position="48"/>
        <end position="73"/>
    </location>
</feature>
<feature type="compositionally biased region" description="Gly residues" evidence="1">
    <location>
        <begin position="56"/>
        <end position="72"/>
    </location>
</feature>
<dbReference type="AlphaFoldDB" id="A0A081A378"/>
<dbReference type="Pfam" id="PF01419">
    <property type="entry name" value="Jacalin"/>
    <property type="match status" value="1"/>
</dbReference>
<organism evidence="3 4">
    <name type="scientific">Phytophthora nicotianae P1976</name>
    <dbReference type="NCBI Taxonomy" id="1317066"/>
    <lineage>
        <taxon>Eukaryota</taxon>
        <taxon>Sar</taxon>
        <taxon>Stramenopiles</taxon>
        <taxon>Oomycota</taxon>
        <taxon>Peronosporomycetes</taxon>
        <taxon>Peronosporales</taxon>
        <taxon>Peronosporaceae</taxon>
        <taxon>Phytophthora</taxon>
    </lineage>
</organism>
<accession>A0A081A378</accession>
<proteinExistence type="predicted"/>
<name>A0A081A378_PHYNI</name>
<dbReference type="InterPro" id="IPR001229">
    <property type="entry name" value="Jacalin-like_lectin_dom"/>
</dbReference>
<dbReference type="InterPro" id="IPR036404">
    <property type="entry name" value="Jacalin-like_lectin_dom_sf"/>
</dbReference>
<feature type="domain" description="Jacalin-type lectin" evidence="2">
    <location>
        <begin position="104"/>
        <end position="244"/>
    </location>
</feature>
<dbReference type="PROSITE" id="PS51752">
    <property type="entry name" value="JACALIN_LECTIN"/>
    <property type="match status" value="1"/>
</dbReference>
<comment type="caution">
    <text evidence="3">The sequence shown here is derived from an EMBL/GenBank/DDBJ whole genome shotgun (WGS) entry which is preliminary data.</text>
</comment>
<evidence type="ECO:0000256" key="1">
    <source>
        <dbReference type="SAM" id="MobiDB-lite"/>
    </source>
</evidence>
<gene>
    <name evidence="3" type="ORF">F444_10711</name>
</gene>
<evidence type="ECO:0000259" key="2">
    <source>
        <dbReference type="PROSITE" id="PS51752"/>
    </source>
</evidence>
<evidence type="ECO:0000313" key="4">
    <source>
        <dbReference type="Proteomes" id="UP000028582"/>
    </source>
</evidence>
<protein>
    <recommendedName>
        <fullName evidence="2">Jacalin-type lectin domain-containing protein</fullName>
    </recommendedName>
</protein>
<dbReference type="SMART" id="SM00915">
    <property type="entry name" value="Jacalin"/>
    <property type="match status" value="1"/>
</dbReference>
<dbReference type="Proteomes" id="UP000028582">
    <property type="component" value="Unassembled WGS sequence"/>
</dbReference>
<dbReference type="Gene3D" id="2.100.10.30">
    <property type="entry name" value="Jacalin-like lectin domain"/>
    <property type="match status" value="1"/>
</dbReference>
<reference evidence="3 4" key="1">
    <citation type="submission" date="2013-11" db="EMBL/GenBank/DDBJ databases">
        <title>The Genome Sequence of Phytophthora parasitica P1976.</title>
        <authorList>
            <consortium name="The Broad Institute Genomics Platform"/>
            <person name="Russ C."/>
            <person name="Tyler B."/>
            <person name="Panabieres F."/>
            <person name="Shan W."/>
            <person name="Tripathy S."/>
            <person name="Grunwald N."/>
            <person name="Machado M."/>
            <person name="Johnson C.S."/>
            <person name="Walker B."/>
            <person name="Young S."/>
            <person name="Zeng Q."/>
            <person name="Gargeya S."/>
            <person name="Fitzgerald M."/>
            <person name="Haas B."/>
            <person name="Abouelleil A."/>
            <person name="Allen A.W."/>
            <person name="Alvarado L."/>
            <person name="Arachchi H.M."/>
            <person name="Berlin A.M."/>
            <person name="Chapman S.B."/>
            <person name="Gainer-Dewar J."/>
            <person name="Goldberg J."/>
            <person name="Griggs A."/>
            <person name="Gujja S."/>
            <person name="Hansen M."/>
            <person name="Howarth C."/>
            <person name="Imamovic A."/>
            <person name="Ireland A."/>
            <person name="Larimer J."/>
            <person name="McCowan C."/>
            <person name="Murphy C."/>
            <person name="Pearson M."/>
            <person name="Poon T.W."/>
            <person name="Priest M."/>
            <person name="Roberts A."/>
            <person name="Saif S."/>
            <person name="Shea T."/>
            <person name="Sisk P."/>
            <person name="Sykes S."/>
            <person name="Wortman J."/>
            <person name="Nusbaum C."/>
            <person name="Birren B."/>
        </authorList>
    </citation>
    <scope>NUCLEOTIDE SEQUENCE [LARGE SCALE GENOMIC DNA]</scope>
    <source>
        <strain evidence="3 4">P1976</strain>
    </source>
</reference>